<sequence length="304" mass="32718">MHDVLVLSLVDGGECGTRVAVLHCADTLREAGARVETFVAGSDHEIDEVLSRLDGPPRPDGLVFPDDDAKTRLVVAIESDGQLRHVIRRLVRRYAPPPSKRPDDIATNRTIPDLPTIAVLPLADTSLVTGLGLPRTPAEVAAAVLGRQIRRLDLLRHDGGSVTLDGVLLGGTNEQGTPVAWRGRIEVDDAVLSEGNDPIVALSVANAGGTSTLDGLPLHVGPKPDDGLIDVAIAVPVTHKPLLGKPRMRFEVRRASGRAVAVTPHEAELPYLEDGVPGTLTRKRSWWIEPGAWSVYTAWREEER</sequence>
<gene>
    <name evidence="1" type="ORF">Rhe02_79360</name>
</gene>
<proteinExistence type="predicted"/>
<dbReference type="SUPFAM" id="SSF111331">
    <property type="entry name" value="NAD kinase/diacylglycerol kinase-like"/>
    <property type="match status" value="1"/>
</dbReference>
<organism evidence="1 2">
    <name type="scientific">Rhizocola hellebori</name>
    <dbReference type="NCBI Taxonomy" id="1392758"/>
    <lineage>
        <taxon>Bacteria</taxon>
        <taxon>Bacillati</taxon>
        <taxon>Actinomycetota</taxon>
        <taxon>Actinomycetes</taxon>
        <taxon>Micromonosporales</taxon>
        <taxon>Micromonosporaceae</taxon>
        <taxon>Rhizocola</taxon>
    </lineage>
</organism>
<comment type="caution">
    <text evidence="1">The sequence shown here is derived from an EMBL/GenBank/DDBJ whole genome shotgun (WGS) entry which is preliminary data.</text>
</comment>
<dbReference type="InterPro" id="IPR016064">
    <property type="entry name" value="NAD/diacylglycerol_kinase_sf"/>
</dbReference>
<evidence type="ECO:0000313" key="2">
    <source>
        <dbReference type="Proteomes" id="UP000612899"/>
    </source>
</evidence>
<dbReference type="RefSeq" id="WP_203913596.1">
    <property type="nucleotide sequence ID" value="NZ_BONY01000078.1"/>
</dbReference>
<dbReference type="InterPro" id="IPR017438">
    <property type="entry name" value="ATP-NAD_kinase_N"/>
</dbReference>
<dbReference type="Gene3D" id="3.40.50.10330">
    <property type="entry name" value="Probable inorganic polyphosphate/atp-NAD kinase, domain 1"/>
    <property type="match status" value="1"/>
</dbReference>
<evidence type="ECO:0008006" key="3">
    <source>
        <dbReference type="Google" id="ProtNLM"/>
    </source>
</evidence>
<keyword evidence="2" id="KW-1185">Reference proteome</keyword>
<accession>A0A8J3QFD6</accession>
<name>A0A8J3QFD6_9ACTN</name>
<dbReference type="EMBL" id="BONY01000078">
    <property type="protein sequence ID" value="GIH09869.1"/>
    <property type="molecule type" value="Genomic_DNA"/>
</dbReference>
<evidence type="ECO:0000313" key="1">
    <source>
        <dbReference type="EMBL" id="GIH09869.1"/>
    </source>
</evidence>
<dbReference type="Proteomes" id="UP000612899">
    <property type="component" value="Unassembled WGS sequence"/>
</dbReference>
<reference evidence="1" key="1">
    <citation type="submission" date="2021-01" db="EMBL/GenBank/DDBJ databases">
        <title>Whole genome shotgun sequence of Rhizocola hellebori NBRC 109834.</title>
        <authorList>
            <person name="Komaki H."/>
            <person name="Tamura T."/>
        </authorList>
    </citation>
    <scope>NUCLEOTIDE SEQUENCE</scope>
    <source>
        <strain evidence="1">NBRC 109834</strain>
    </source>
</reference>
<protein>
    <recommendedName>
        <fullName evidence="3">DAGKc domain-containing protein</fullName>
    </recommendedName>
</protein>
<dbReference type="AlphaFoldDB" id="A0A8J3QFD6"/>